<evidence type="ECO:0000256" key="3">
    <source>
        <dbReference type="ARBA" id="ARBA00022737"/>
    </source>
</evidence>
<dbReference type="SUPFAM" id="SSF57667">
    <property type="entry name" value="beta-beta-alpha zinc fingers"/>
    <property type="match status" value="3"/>
</dbReference>
<dbReference type="FunFam" id="3.30.160.60:FF:000624">
    <property type="entry name" value="zinc finger protein 697"/>
    <property type="match status" value="1"/>
</dbReference>
<dbReference type="GO" id="GO:0005634">
    <property type="term" value="C:nucleus"/>
    <property type="evidence" value="ECO:0007669"/>
    <property type="project" value="UniProtKB-SubCell"/>
</dbReference>
<dbReference type="FunFam" id="3.30.160.60:FF:000670">
    <property type="entry name" value="zinc finger protein 22"/>
    <property type="match status" value="1"/>
</dbReference>
<proteinExistence type="predicted"/>
<dbReference type="Gene3D" id="3.30.160.60">
    <property type="entry name" value="Classic Zinc Finger"/>
    <property type="match status" value="5"/>
</dbReference>
<evidence type="ECO:0000256" key="5">
    <source>
        <dbReference type="ARBA" id="ARBA00022833"/>
    </source>
</evidence>
<dbReference type="PANTHER" id="PTHR16515">
    <property type="entry name" value="PR DOMAIN ZINC FINGER PROTEIN"/>
    <property type="match status" value="1"/>
</dbReference>
<keyword evidence="6" id="KW-0539">Nucleus</keyword>
<dbReference type="PROSITE" id="PS00028">
    <property type="entry name" value="ZINC_FINGER_C2H2_1"/>
    <property type="match status" value="4"/>
</dbReference>
<dbReference type="AlphaFoldDB" id="A0A8J2QX82"/>
<feature type="domain" description="C2H2-type" evidence="8">
    <location>
        <begin position="198"/>
        <end position="225"/>
    </location>
</feature>
<evidence type="ECO:0000256" key="1">
    <source>
        <dbReference type="ARBA" id="ARBA00004123"/>
    </source>
</evidence>
<keyword evidence="3" id="KW-0677">Repeat</keyword>
<dbReference type="InterPro" id="IPR050331">
    <property type="entry name" value="Zinc_finger"/>
</dbReference>
<reference evidence="9" key="1">
    <citation type="submission" date="2021-09" db="EMBL/GenBank/DDBJ databases">
        <authorList>
            <person name="Martin H S."/>
        </authorList>
    </citation>
    <scope>NUCLEOTIDE SEQUENCE</scope>
</reference>
<sequence>MLHCDGESADSFVDVRMVGFDRDERGAFIKVESGEMYRVKSSQAVLFENGSFKCLLCKDETTEQHTNKSNNEREDKKVYSCNICNKRFTSRGLLLEHRNTHSGARPYECETCGKGFASKYTHQSHVKTHQARPRPFKCTQCGKSFFTLQNLNQHEKTHSGVKDFICERPFACEICGARFTQRLLDYHVKAAHTGERPLKCEVCRATFVYPEHYKKHARIHSGERPYSCESCGLRLLPVELPDGTSGWVAINQ</sequence>
<evidence type="ECO:0000259" key="8">
    <source>
        <dbReference type="PROSITE" id="PS50157"/>
    </source>
</evidence>
<dbReference type="Proteomes" id="UP000789524">
    <property type="component" value="Unassembled WGS sequence"/>
</dbReference>
<keyword evidence="5" id="KW-0862">Zinc</keyword>
<dbReference type="GO" id="GO:0008270">
    <property type="term" value="F:zinc ion binding"/>
    <property type="evidence" value="ECO:0007669"/>
    <property type="project" value="UniProtKB-KW"/>
</dbReference>
<dbReference type="SMART" id="SM00355">
    <property type="entry name" value="ZnF_C2H2"/>
    <property type="match status" value="5"/>
</dbReference>
<dbReference type="PANTHER" id="PTHR16515:SF56">
    <property type="entry name" value="GDNF-INDUCIBLE ZINC FINGER PROTEIN 1"/>
    <property type="match status" value="1"/>
</dbReference>
<dbReference type="GO" id="GO:0048598">
    <property type="term" value="P:embryonic morphogenesis"/>
    <property type="evidence" value="ECO:0007669"/>
    <property type="project" value="UniProtKB-ARBA"/>
</dbReference>
<evidence type="ECO:0000256" key="6">
    <source>
        <dbReference type="ARBA" id="ARBA00023242"/>
    </source>
</evidence>
<evidence type="ECO:0000256" key="2">
    <source>
        <dbReference type="ARBA" id="ARBA00022723"/>
    </source>
</evidence>
<comment type="subcellular location">
    <subcellularLocation>
        <location evidence="1">Nucleus</location>
    </subcellularLocation>
</comment>
<dbReference type="FunFam" id="3.30.160.60:FF:000100">
    <property type="entry name" value="Zinc finger 45-like"/>
    <property type="match status" value="1"/>
</dbReference>
<dbReference type="InterPro" id="IPR036236">
    <property type="entry name" value="Znf_C2H2_sf"/>
</dbReference>
<dbReference type="PROSITE" id="PS50157">
    <property type="entry name" value="ZINC_FINGER_C2H2_2"/>
    <property type="match status" value="5"/>
</dbReference>
<feature type="domain" description="C2H2-type" evidence="8">
    <location>
        <begin position="107"/>
        <end position="134"/>
    </location>
</feature>
<keyword evidence="2" id="KW-0479">Metal-binding</keyword>
<dbReference type="GO" id="GO:0010468">
    <property type="term" value="P:regulation of gene expression"/>
    <property type="evidence" value="ECO:0007669"/>
    <property type="project" value="TreeGrafter"/>
</dbReference>
<evidence type="ECO:0000313" key="10">
    <source>
        <dbReference type="Proteomes" id="UP000789524"/>
    </source>
</evidence>
<evidence type="ECO:0000313" key="9">
    <source>
        <dbReference type="EMBL" id="CAG9572604.1"/>
    </source>
</evidence>
<dbReference type="Pfam" id="PF13912">
    <property type="entry name" value="zf-C2H2_6"/>
    <property type="match status" value="1"/>
</dbReference>
<feature type="domain" description="C2H2-type" evidence="8">
    <location>
        <begin position="136"/>
        <end position="163"/>
    </location>
</feature>
<feature type="domain" description="C2H2-type" evidence="8">
    <location>
        <begin position="79"/>
        <end position="106"/>
    </location>
</feature>
<organism evidence="9 10">
    <name type="scientific">Danaus chrysippus</name>
    <name type="common">African queen</name>
    <dbReference type="NCBI Taxonomy" id="151541"/>
    <lineage>
        <taxon>Eukaryota</taxon>
        <taxon>Metazoa</taxon>
        <taxon>Ecdysozoa</taxon>
        <taxon>Arthropoda</taxon>
        <taxon>Hexapoda</taxon>
        <taxon>Insecta</taxon>
        <taxon>Pterygota</taxon>
        <taxon>Neoptera</taxon>
        <taxon>Endopterygota</taxon>
        <taxon>Lepidoptera</taxon>
        <taxon>Glossata</taxon>
        <taxon>Ditrysia</taxon>
        <taxon>Papilionoidea</taxon>
        <taxon>Nymphalidae</taxon>
        <taxon>Danainae</taxon>
        <taxon>Danaini</taxon>
        <taxon>Danaina</taxon>
        <taxon>Danaus</taxon>
        <taxon>Anosia</taxon>
    </lineage>
</organism>
<dbReference type="Pfam" id="PF00096">
    <property type="entry name" value="zf-C2H2"/>
    <property type="match status" value="3"/>
</dbReference>
<evidence type="ECO:0000256" key="4">
    <source>
        <dbReference type="ARBA" id="ARBA00022771"/>
    </source>
</evidence>
<keyword evidence="10" id="KW-1185">Reference proteome</keyword>
<dbReference type="OrthoDB" id="427030at2759"/>
<evidence type="ECO:0000256" key="7">
    <source>
        <dbReference type="PROSITE-ProRule" id="PRU00042"/>
    </source>
</evidence>
<dbReference type="FunFam" id="3.30.160.60:FF:000870">
    <property type="entry name" value="zinc finger protein 197 isoform X1"/>
    <property type="match status" value="1"/>
</dbReference>
<protein>
    <submittedName>
        <fullName evidence="9">(African queen) hypothetical protein</fullName>
    </submittedName>
</protein>
<dbReference type="EMBL" id="CAKASE010000068">
    <property type="protein sequence ID" value="CAG9572604.1"/>
    <property type="molecule type" value="Genomic_DNA"/>
</dbReference>
<accession>A0A8J2QX82</accession>
<keyword evidence="4 7" id="KW-0863">Zinc-finger</keyword>
<dbReference type="InterPro" id="IPR013087">
    <property type="entry name" value="Znf_C2H2_type"/>
</dbReference>
<comment type="caution">
    <text evidence="9">The sequence shown here is derived from an EMBL/GenBank/DDBJ whole genome shotgun (WGS) entry which is preliminary data.</text>
</comment>
<gene>
    <name evidence="9" type="ORF">DCHRY22_LOCUS10130</name>
</gene>
<name>A0A8J2QX82_9NEOP</name>
<feature type="domain" description="C2H2-type" evidence="8">
    <location>
        <begin position="170"/>
        <end position="197"/>
    </location>
</feature>